<proteinExistence type="predicted"/>
<gene>
    <name evidence="1" type="ORF">OUZ56_016705</name>
</gene>
<keyword evidence="2" id="KW-1185">Reference proteome</keyword>
<comment type="caution">
    <text evidence="1">The sequence shown here is derived from an EMBL/GenBank/DDBJ whole genome shotgun (WGS) entry which is preliminary data.</text>
</comment>
<accession>A0ABR0ARR6</accession>
<dbReference type="EMBL" id="JAOYFB010000038">
    <property type="protein sequence ID" value="KAK4027658.1"/>
    <property type="molecule type" value="Genomic_DNA"/>
</dbReference>
<sequence>MYLLPFVDGGVKGPIKSIPTTSNGTFFDRQDGLIEVHHEVFSILVDEGKEPLKRAMVADDQKGFVKKVVTERFYGKDHCEGLFFTVA</sequence>
<evidence type="ECO:0000313" key="2">
    <source>
        <dbReference type="Proteomes" id="UP001234178"/>
    </source>
</evidence>
<name>A0ABR0ARR6_9CRUS</name>
<protein>
    <submittedName>
        <fullName evidence="1">Uncharacterized protein</fullName>
    </submittedName>
</protein>
<reference evidence="1 2" key="1">
    <citation type="journal article" date="2023" name="Nucleic Acids Res.">
        <title>The hologenome of Daphnia magna reveals possible DNA methylation and microbiome-mediated evolution of the host genome.</title>
        <authorList>
            <person name="Chaturvedi A."/>
            <person name="Li X."/>
            <person name="Dhandapani V."/>
            <person name="Marshall H."/>
            <person name="Kissane S."/>
            <person name="Cuenca-Cambronero M."/>
            <person name="Asole G."/>
            <person name="Calvet F."/>
            <person name="Ruiz-Romero M."/>
            <person name="Marangio P."/>
            <person name="Guigo R."/>
            <person name="Rago D."/>
            <person name="Mirbahai L."/>
            <person name="Eastwood N."/>
            <person name="Colbourne J.K."/>
            <person name="Zhou J."/>
            <person name="Mallon E."/>
            <person name="Orsini L."/>
        </authorList>
    </citation>
    <scope>NUCLEOTIDE SEQUENCE [LARGE SCALE GENOMIC DNA]</scope>
    <source>
        <strain evidence="1">LRV0_1</strain>
    </source>
</reference>
<evidence type="ECO:0000313" key="1">
    <source>
        <dbReference type="EMBL" id="KAK4027658.1"/>
    </source>
</evidence>
<dbReference type="Proteomes" id="UP001234178">
    <property type="component" value="Unassembled WGS sequence"/>
</dbReference>
<organism evidence="1 2">
    <name type="scientific">Daphnia magna</name>
    <dbReference type="NCBI Taxonomy" id="35525"/>
    <lineage>
        <taxon>Eukaryota</taxon>
        <taxon>Metazoa</taxon>
        <taxon>Ecdysozoa</taxon>
        <taxon>Arthropoda</taxon>
        <taxon>Crustacea</taxon>
        <taxon>Branchiopoda</taxon>
        <taxon>Diplostraca</taxon>
        <taxon>Cladocera</taxon>
        <taxon>Anomopoda</taxon>
        <taxon>Daphniidae</taxon>
        <taxon>Daphnia</taxon>
    </lineage>
</organism>